<dbReference type="PANTHER" id="PTHR13789:SF316">
    <property type="entry name" value="FAD-BINDING DOMAIN-CONTAINING PROTEIN"/>
    <property type="match status" value="1"/>
</dbReference>
<sequence>MQPTIVEDIAIIGAGPGGLALALALHSMGISVTVFEQRTRDTSVGGAIILAPNALRVLDSLDVYSRLSSKGFNFDDFTFVNEQHELLNKFPFGSQSQYGFSALRIRRQVVVSELVAVAEERGITIQFERNFSHVVEENETGVTFQFKDGLAMNASLLVGADGIHSRVRMHLDPLVKPIYSGQLALGCVVPKSAISFPVPFSYQLPAIIYGTNGAFLFIPEDVAGEEILIGTQKSFPERDREGWTSLSSSKEEVTELFKSNLGAWPEMVASGVTAATKGHLTIWPYYSIPRSEKWLSEGERVVILGDAAHAIPPTGGQGACMAFEDAFSLALVLSCLSSKLTLQAVLKEWQQHRLERVDNVMALTRQLGSLRLSADERAELARKEEMSGDYLIGDAGADLSWLYSLDLGTEVQSWFQE</sequence>
<evidence type="ECO:0000256" key="1">
    <source>
        <dbReference type="ARBA" id="ARBA00007992"/>
    </source>
</evidence>
<dbReference type="GO" id="GO:0071949">
    <property type="term" value="F:FAD binding"/>
    <property type="evidence" value="ECO:0007669"/>
    <property type="project" value="InterPro"/>
</dbReference>
<keyword evidence="2" id="KW-0285">Flavoprotein</keyword>
<dbReference type="Proteomes" id="UP000027920">
    <property type="component" value="Unassembled WGS sequence"/>
</dbReference>
<organism evidence="7 8">
    <name type="scientific">Exophiala aquamarina CBS 119918</name>
    <dbReference type="NCBI Taxonomy" id="1182545"/>
    <lineage>
        <taxon>Eukaryota</taxon>
        <taxon>Fungi</taxon>
        <taxon>Dikarya</taxon>
        <taxon>Ascomycota</taxon>
        <taxon>Pezizomycotina</taxon>
        <taxon>Eurotiomycetes</taxon>
        <taxon>Chaetothyriomycetidae</taxon>
        <taxon>Chaetothyriales</taxon>
        <taxon>Herpotrichiellaceae</taxon>
        <taxon>Exophiala</taxon>
    </lineage>
</organism>
<keyword evidence="4" id="KW-0560">Oxidoreductase</keyword>
<dbReference type="HOGENOM" id="CLU_009665_19_5_1"/>
<dbReference type="SUPFAM" id="SSF51905">
    <property type="entry name" value="FAD/NAD(P)-binding domain"/>
    <property type="match status" value="1"/>
</dbReference>
<keyword evidence="8" id="KW-1185">Reference proteome</keyword>
<dbReference type="FunFam" id="3.50.50.60:FF:000156">
    <property type="entry name" value="Salicylate hydroxylase, putative"/>
    <property type="match status" value="1"/>
</dbReference>
<reference evidence="7 8" key="1">
    <citation type="submission" date="2013-03" db="EMBL/GenBank/DDBJ databases">
        <title>The Genome Sequence of Exophiala aquamarina CBS 119918.</title>
        <authorList>
            <consortium name="The Broad Institute Genomics Platform"/>
            <person name="Cuomo C."/>
            <person name="de Hoog S."/>
            <person name="Gorbushina A."/>
            <person name="Walker B."/>
            <person name="Young S.K."/>
            <person name="Zeng Q."/>
            <person name="Gargeya S."/>
            <person name="Fitzgerald M."/>
            <person name="Haas B."/>
            <person name="Abouelleil A."/>
            <person name="Allen A.W."/>
            <person name="Alvarado L."/>
            <person name="Arachchi H.M."/>
            <person name="Berlin A.M."/>
            <person name="Chapman S.B."/>
            <person name="Gainer-Dewar J."/>
            <person name="Goldberg J."/>
            <person name="Griggs A."/>
            <person name="Gujja S."/>
            <person name="Hansen M."/>
            <person name="Howarth C."/>
            <person name="Imamovic A."/>
            <person name="Ireland A."/>
            <person name="Larimer J."/>
            <person name="McCowan C."/>
            <person name="Murphy C."/>
            <person name="Pearson M."/>
            <person name="Poon T.W."/>
            <person name="Priest M."/>
            <person name="Roberts A."/>
            <person name="Saif S."/>
            <person name="Shea T."/>
            <person name="Sisk P."/>
            <person name="Sykes S."/>
            <person name="Wortman J."/>
            <person name="Nusbaum C."/>
            <person name="Birren B."/>
        </authorList>
    </citation>
    <scope>NUCLEOTIDE SEQUENCE [LARGE SCALE GENOMIC DNA]</scope>
    <source>
        <strain evidence="7 8">CBS 119918</strain>
    </source>
</reference>
<dbReference type="InterPro" id="IPR050493">
    <property type="entry name" value="FAD-dep_Monooxygenase_BioMet"/>
</dbReference>
<name>A0A072PQ62_9EURO</name>
<dbReference type="STRING" id="1182545.A0A072PQ62"/>
<gene>
    <name evidence="7" type="ORF">A1O9_03049</name>
</gene>
<dbReference type="InterPro" id="IPR002938">
    <property type="entry name" value="FAD-bd"/>
</dbReference>
<evidence type="ECO:0000256" key="5">
    <source>
        <dbReference type="ARBA" id="ARBA00023033"/>
    </source>
</evidence>
<dbReference type="PRINTS" id="PR00420">
    <property type="entry name" value="RNGMNOXGNASE"/>
</dbReference>
<keyword evidence="3" id="KW-0274">FAD</keyword>
<dbReference type="Pfam" id="PF01494">
    <property type="entry name" value="FAD_binding_3"/>
    <property type="match status" value="1"/>
</dbReference>
<dbReference type="GO" id="GO:0004497">
    <property type="term" value="F:monooxygenase activity"/>
    <property type="evidence" value="ECO:0007669"/>
    <property type="project" value="UniProtKB-KW"/>
</dbReference>
<dbReference type="InterPro" id="IPR036188">
    <property type="entry name" value="FAD/NAD-bd_sf"/>
</dbReference>
<evidence type="ECO:0000313" key="8">
    <source>
        <dbReference type="Proteomes" id="UP000027920"/>
    </source>
</evidence>
<dbReference type="Gene3D" id="3.50.50.60">
    <property type="entry name" value="FAD/NAD(P)-binding domain"/>
    <property type="match status" value="1"/>
</dbReference>
<dbReference type="EMBL" id="AMGV01000002">
    <property type="protein sequence ID" value="KEF61483.1"/>
    <property type="molecule type" value="Genomic_DNA"/>
</dbReference>
<proteinExistence type="inferred from homology"/>
<keyword evidence="5" id="KW-0503">Monooxygenase</keyword>
<evidence type="ECO:0000259" key="6">
    <source>
        <dbReference type="Pfam" id="PF01494"/>
    </source>
</evidence>
<comment type="similarity">
    <text evidence="1">Belongs to the paxM FAD-dependent monooxygenase family.</text>
</comment>
<dbReference type="PANTHER" id="PTHR13789">
    <property type="entry name" value="MONOOXYGENASE"/>
    <property type="match status" value="1"/>
</dbReference>
<evidence type="ECO:0000256" key="4">
    <source>
        <dbReference type="ARBA" id="ARBA00023002"/>
    </source>
</evidence>
<dbReference type="GeneID" id="25277989"/>
<evidence type="ECO:0000256" key="3">
    <source>
        <dbReference type="ARBA" id="ARBA00022827"/>
    </source>
</evidence>
<dbReference type="OrthoDB" id="16820at2759"/>
<comment type="caution">
    <text evidence="7">The sequence shown here is derived from an EMBL/GenBank/DDBJ whole genome shotgun (WGS) entry which is preliminary data.</text>
</comment>
<dbReference type="VEuPathDB" id="FungiDB:A1O9_03049"/>
<evidence type="ECO:0000313" key="7">
    <source>
        <dbReference type="EMBL" id="KEF61483.1"/>
    </source>
</evidence>
<protein>
    <recommendedName>
        <fullName evidence="6">FAD-binding domain-containing protein</fullName>
    </recommendedName>
</protein>
<evidence type="ECO:0000256" key="2">
    <source>
        <dbReference type="ARBA" id="ARBA00022630"/>
    </source>
</evidence>
<feature type="domain" description="FAD-binding" evidence="6">
    <location>
        <begin position="8"/>
        <end position="362"/>
    </location>
</feature>
<accession>A0A072PQ62</accession>
<dbReference type="RefSeq" id="XP_013264073.1">
    <property type="nucleotide sequence ID" value="XM_013408619.1"/>
</dbReference>
<dbReference type="AlphaFoldDB" id="A0A072PQ62"/>